<keyword evidence="5" id="KW-1133">Transmembrane helix</keyword>
<dbReference type="RefSeq" id="WP_232226611.1">
    <property type="nucleotide sequence ID" value="NZ_CP007514.1"/>
</dbReference>
<comment type="caution">
    <text evidence="7">The sequence shown here is derived from an EMBL/GenBank/DDBJ whole genome shotgun (WGS) entry which is preliminary data.</text>
</comment>
<dbReference type="GO" id="GO:0003700">
    <property type="term" value="F:DNA-binding transcription factor activity"/>
    <property type="evidence" value="ECO:0007669"/>
    <property type="project" value="InterPro"/>
</dbReference>
<evidence type="ECO:0000256" key="2">
    <source>
        <dbReference type="ARBA" id="ARBA00023015"/>
    </source>
</evidence>
<dbReference type="Gene3D" id="1.10.10.10">
    <property type="entry name" value="Winged helix-like DNA-binding domain superfamily/Winged helix DNA-binding domain"/>
    <property type="match status" value="1"/>
</dbReference>
<feature type="transmembrane region" description="Helical" evidence="5">
    <location>
        <begin position="231"/>
        <end position="249"/>
    </location>
</feature>
<dbReference type="CDD" id="cd08414">
    <property type="entry name" value="PBP2_LTTR_aromatics_like"/>
    <property type="match status" value="1"/>
</dbReference>
<dbReference type="FunFam" id="1.10.10.10:FF:000001">
    <property type="entry name" value="LysR family transcriptional regulator"/>
    <property type="match status" value="1"/>
</dbReference>
<dbReference type="Pfam" id="PF00126">
    <property type="entry name" value="HTH_1"/>
    <property type="match status" value="1"/>
</dbReference>
<dbReference type="EMBL" id="JAWXXX010000001">
    <property type="protein sequence ID" value="MDX5893750.1"/>
    <property type="molecule type" value="Genomic_DNA"/>
</dbReference>
<dbReference type="InterPro" id="IPR000847">
    <property type="entry name" value="LysR_HTH_N"/>
</dbReference>
<keyword evidence="3" id="KW-0238">DNA-binding</keyword>
<accession>A0AB35T4P5</accession>
<evidence type="ECO:0000259" key="6">
    <source>
        <dbReference type="PROSITE" id="PS50931"/>
    </source>
</evidence>
<protein>
    <submittedName>
        <fullName evidence="7">LysR family transcriptional regulator</fullName>
    </submittedName>
</protein>
<dbReference type="Gene3D" id="3.40.190.10">
    <property type="entry name" value="Periplasmic binding protein-like II"/>
    <property type="match status" value="2"/>
</dbReference>
<dbReference type="Pfam" id="PF03466">
    <property type="entry name" value="LysR_substrate"/>
    <property type="match status" value="1"/>
</dbReference>
<dbReference type="PANTHER" id="PTHR30346">
    <property type="entry name" value="TRANSCRIPTIONAL DUAL REGULATOR HCAR-RELATED"/>
    <property type="match status" value="1"/>
</dbReference>
<dbReference type="InterPro" id="IPR005119">
    <property type="entry name" value="LysR_subst-bd"/>
</dbReference>
<dbReference type="PANTHER" id="PTHR30346:SF0">
    <property type="entry name" value="HCA OPERON TRANSCRIPTIONAL ACTIVATOR HCAR"/>
    <property type="match status" value="1"/>
</dbReference>
<sequence>MARTPSMDLRRLRYFVVVAEEQNFSRAAERLHMAQPPLSEQIKRLETSLGVRLFDRSSRGAELTEAGELLLVEARRLLVQAEQTAEVVRRVGEGEVGRLTLGFVPSASNSVLPPVLSCFRRRYPDVQLYLQEMNPDWLVAGLHEGRIDVSFFYLPFRDAALRHRPVSREPLAVALPETHPLADEAEVDLCDLAEEPFVLPARYRMPGLYGQVTGACRRAGFEPRAVQKEVWLMQTVVALVAGGVGVALVPATIRNLTRTGVVYRSIKGFSPTVEMGVVWRREERSAVVRSFLGVVSEVCRREGEATFRENVSG</sequence>
<evidence type="ECO:0000256" key="3">
    <source>
        <dbReference type="ARBA" id="ARBA00023125"/>
    </source>
</evidence>
<keyword evidence="2" id="KW-0805">Transcription regulation</keyword>
<keyword evidence="4" id="KW-0804">Transcription</keyword>
<dbReference type="InterPro" id="IPR036390">
    <property type="entry name" value="WH_DNA-bd_sf"/>
</dbReference>
<dbReference type="SUPFAM" id="SSF53850">
    <property type="entry name" value="Periplasmic binding protein-like II"/>
    <property type="match status" value="1"/>
</dbReference>
<dbReference type="PRINTS" id="PR00039">
    <property type="entry name" value="HTHLYSR"/>
</dbReference>
<evidence type="ECO:0000256" key="1">
    <source>
        <dbReference type="ARBA" id="ARBA00009437"/>
    </source>
</evidence>
<comment type="similarity">
    <text evidence="1">Belongs to the LysR transcriptional regulatory family.</text>
</comment>
<dbReference type="PROSITE" id="PS50931">
    <property type="entry name" value="HTH_LYSR"/>
    <property type="match status" value="1"/>
</dbReference>
<dbReference type="GO" id="GO:0032993">
    <property type="term" value="C:protein-DNA complex"/>
    <property type="evidence" value="ECO:0007669"/>
    <property type="project" value="TreeGrafter"/>
</dbReference>
<keyword evidence="5" id="KW-0812">Transmembrane</keyword>
<gene>
    <name evidence="7" type="ORF">SIL72_06875</name>
</gene>
<organism evidence="7 8">
    <name type="scientific">Rubrobacter radiotolerans</name>
    <name type="common">Arthrobacter radiotolerans</name>
    <dbReference type="NCBI Taxonomy" id="42256"/>
    <lineage>
        <taxon>Bacteria</taxon>
        <taxon>Bacillati</taxon>
        <taxon>Actinomycetota</taxon>
        <taxon>Rubrobacteria</taxon>
        <taxon>Rubrobacterales</taxon>
        <taxon>Rubrobacteraceae</taxon>
        <taxon>Rubrobacter</taxon>
    </lineage>
</organism>
<dbReference type="Proteomes" id="UP001281130">
    <property type="component" value="Unassembled WGS sequence"/>
</dbReference>
<name>A0AB35T4P5_RUBRA</name>
<feature type="domain" description="HTH lysR-type" evidence="6">
    <location>
        <begin position="7"/>
        <end position="64"/>
    </location>
</feature>
<keyword evidence="5" id="KW-0472">Membrane</keyword>
<evidence type="ECO:0000256" key="4">
    <source>
        <dbReference type="ARBA" id="ARBA00023163"/>
    </source>
</evidence>
<dbReference type="AlphaFoldDB" id="A0AB35T4P5"/>
<evidence type="ECO:0000313" key="7">
    <source>
        <dbReference type="EMBL" id="MDX5893750.1"/>
    </source>
</evidence>
<dbReference type="SUPFAM" id="SSF46785">
    <property type="entry name" value="Winged helix' DNA-binding domain"/>
    <property type="match status" value="1"/>
</dbReference>
<dbReference type="InterPro" id="IPR036388">
    <property type="entry name" value="WH-like_DNA-bd_sf"/>
</dbReference>
<evidence type="ECO:0000313" key="8">
    <source>
        <dbReference type="Proteomes" id="UP001281130"/>
    </source>
</evidence>
<proteinExistence type="inferred from homology"/>
<reference evidence="7" key="1">
    <citation type="submission" date="2023-11" db="EMBL/GenBank/DDBJ databases">
        <title>MicrobeMod: A computational toolkit for identifying prokaryotic methylation and restriction-modification with nanopore sequencing.</title>
        <authorList>
            <person name="Crits-Christoph A."/>
            <person name="Kang S.C."/>
            <person name="Lee H."/>
            <person name="Ostrov N."/>
        </authorList>
    </citation>
    <scope>NUCLEOTIDE SEQUENCE</scope>
    <source>
        <strain evidence="7">ATCC 51242</strain>
    </source>
</reference>
<evidence type="ECO:0000256" key="5">
    <source>
        <dbReference type="SAM" id="Phobius"/>
    </source>
</evidence>
<dbReference type="GO" id="GO:0003677">
    <property type="term" value="F:DNA binding"/>
    <property type="evidence" value="ECO:0007669"/>
    <property type="project" value="UniProtKB-KW"/>
</dbReference>